<dbReference type="InterPro" id="IPR007210">
    <property type="entry name" value="ABC_Gly_betaine_transp_sub-bd"/>
</dbReference>
<dbReference type="GO" id="GO:0022857">
    <property type="term" value="F:transmembrane transporter activity"/>
    <property type="evidence" value="ECO:0007669"/>
    <property type="project" value="InterPro"/>
</dbReference>
<reference evidence="3 5" key="1">
    <citation type="submission" date="2019-12" db="EMBL/GenBank/DDBJ databases">
        <title>Enteriobacteria Tanzani isolates_10434.</title>
        <authorList>
            <person name="Subbiah M."/>
            <person name="Call D."/>
        </authorList>
    </citation>
    <scope>NUCLEOTIDE SEQUENCE [LARGE SCALE GENOMIC DNA]</scope>
    <source>
        <strain evidence="3 5">10434wG3</strain>
    </source>
</reference>
<dbReference type="Gene3D" id="3.40.190.10">
    <property type="entry name" value="Periplasmic binding protein-like II"/>
    <property type="match status" value="1"/>
</dbReference>
<keyword evidence="1" id="KW-0732">Signal</keyword>
<dbReference type="AlphaFoldDB" id="A0A8T6BQJ4"/>
<accession>A0A8T6BQJ4</accession>
<organism evidence="3 5">
    <name type="scientific">Escherichia coli</name>
    <dbReference type="NCBI Taxonomy" id="562"/>
    <lineage>
        <taxon>Bacteria</taxon>
        <taxon>Pseudomonadati</taxon>
        <taxon>Pseudomonadota</taxon>
        <taxon>Gammaproteobacteria</taxon>
        <taxon>Enterobacterales</taxon>
        <taxon>Enterobacteriaceae</taxon>
        <taxon>Escherichia</taxon>
    </lineage>
</organism>
<comment type="caution">
    <text evidence="3">The sequence shown here is derived from an EMBL/GenBank/DDBJ whole genome shotgun (WGS) entry which is preliminary data.</text>
</comment>
<evidence type="ECO:0000313" key="4">
    <source>
        <dbReference type="EMBL" id="MXJ13840.1"/>
    </source>
</evidence>
<feature type="chain" id="PRO_5035650493" evidence="1">
    <location>
        <begin position="22"/>
        <end position="130"/>
    </location>
</feature>
<evidence type="ECO:0000256" key="1">
    <source>
        <dbReference type="SAM" id="SignalP"/>
    </source>
</evidence>
<evidence type="ECO:0000313" key="5">
    <source>
        <dbReference type="Proteomes" id="UP000447081"/>
    </source>
</evidence>
<dbReference type="EMBL" id="WUIG01001270">
    <property type="protein sequence ID" value="MXJ12470.1"/>
    <property type="molecule type" value="Genomic_DNA"/>
</dbReference>
<dbReference type="GO" id="GO:0043190">
    <property type="term" value="C:ATP-binding cassette (ABC) transporter complex"/>
    <property type="evidence" value="ECO:0007669"/>
    <property type="project" value="InterPro"/>
</dbReference>
<proteinExistence type="predicted"/>
<dbReference type="Pfam" id="PF04069">
    <property type="entry name" value="OpuAC"/>
    <property type="match status" value="1"/>
</dbReference>
<evidence type="ECO:0000259" key="2">
    <source>
        <dbReference type="Pfam" id="PF04069"/>
    </source>
</evidence>
<sequence>MRHSVLFATAFATLISTQTFAADLPGKGITVNPVQSTITEETFQTLLVSRALEKLGYTVNKPSEVDYNVGYTSLASGDATFTAVNWTPLHDNMYEAAGGDKKFYREGVFVNGAAQGYLIDKKTADQYKIT</sequence>
<protein>
    <submittedName>
        <fullName evidence="3">Proline/glycine betaine ABC transporter substrate-binding protein ProX</fullName>
    </submittedName>
</protein>
<evidence type="ECO:0000313" key="3">
    <source>
        <dbReference type="EMBL" id="MXJ12470.1"/>
    </source>
</evidence>
<dbReference type="Proteomes" id="UP000447081">
    <property type="component" value="Unassembled WGS sequence"/>
</dbReference>
<gene>
    <name evidence="3" type="primary">proX</name>
    <name evidence="3" type="ORF">GRW24_29095</name>
    <name evidence="4" type="ORF">GRW24_36255</name>
</gene>
<name>A0A8T6BQJ4_ECOLX</name>
<feature type="signal peptide" evidence="1">
    <location>
        <begin position="1"/>
        <end position="21"/>
    </location>
</feature>
<dbReference type="EMBL" id="WUIG01002129">
    <property type="protein sequence ID" value="MXJ13840.1"/>
    <property type="molecule type" value="Genomic_DNA"/>
</dbReference>
<feature type="non-terminal residue" evidence="3">
    <location>
        <position position="130"/>
    </location>
</feature>
<feature type="domain" description="ABC-type glycine betaine transport system substrate-binding" evidence="2">
    <location>
        <begin position="30"/>
        <end position="130"/>
    </location>
</feature>
<dbReference type="SUPFAM" id="SSF53850">
    <property type="entry name" value="Periplasmic binding protein-like II"/>
    <property type="match status" value="1"/>
</dbReference>